<name>A0A7D9DJE0_PARCT</name>
<dbReference type="CDD" id="cd00637">
    <property type="entry name" value="7tm_classA_rhodopsin-like"/>
    <property type="match status" value="1"/>
</dbReference>
<keyword evidence="5" id="KW-0325">Glycoprotein</keyword>
<keyword evidence="3" id="KW-0297">G-protein coupled receptor</keyword>
<keyword evidence="2" id="KW-1003">Cell membrane</keyword>
<keyword evidence="8" id="KW-1185">Reference proteome</keyword>
<keyword evidence="2" id="KW-0472">Membrane</keyword>
<dbReference type="EMBL" id="CACRXK020001166">
    <property type="protein sequence ID" value="CAB3987394.1"/>
    <property type="molecule type" value="Genomic_DNA"/>
</dbReference>
<proteinExistence type="predicted"/>
<dbReference type="PANTHER" id="PTHR24246">
    <property type="entry name" value="OLFACTORY RECEPTOR AND ADENOSINE RECEPTOR"/>
    <property type="match status" value="1"/>
</dbReference>
<keyword evidence="4" id="KW-0675">Receptor</keyword>
<dbReference type="AlphaFoldDB" id="A0A7D9DJE0"/>
<evidence type="ECO:0000256" key="2">
    <source>
        <dbReference type="ARBA" id="ARBA00022475"/>
    </source>
</evidence>
<evidence type="ECO:0000256" key="5">
    <source>
        <dbReference type="ARBA" id="ARBA00023180"/>
    </source>
</evidence>
<evidence type="ECO:0000256" key="6">
    <source>
        <dbReference type="ARBA" id="ARBA00023224"/>
    </source>
</evidence>
<dbReference type="SUPFAM" id="SSF81321">
    <property type="entry name" value="Family A G protein-coupled receptor-like"/>
    <property type="match status" value="1"/>
</dbReference>
<dbReference type="GO" id="GO:0004930">
    <property type="term" value="F:G protein-coupled receptor activity"/>
    <property type="evidence" value="ECO:0007669"/>
    <property type="project" value="UniProtKB-KW"/>
</dbReference>
<dbReference type="Proteomes" id="UP001152795">
    <property type="component" value="Unassembled WGS sequence"/>
</dbReference>
<organism evidence="7 8">
    <name type="scientific">Paramuricea clavata</name>
    <name type="common">Red gorgonian</name>
    <name type="synonym">Violescent sea-whip</name>
    <dbReference type="NCBI Taxonomy" id="317549"/>
    <lineage>
        <taxon>Eukaryota</taxon>
        <taxon>Metazoa</taxon>
        <taxon>Cnidaria</taxon>
        <taxon>Anthozoa</taxon>
        <taxon>Octocorallia</taxon>
        <taxon>Malacalcyonacea</taxon>
        <taxon>Plexauridae</taxon>
        <taxon>Paramuricea</taxon>
    </lineage>
</organism>
<dbReference type="GO" id="GO:0005886">
    <property type="term" value="C:plasma membrane"/>
    <property type="evidence" value="ECO:0007669"/>
    <property type="project" value="UniProtKB-SubCell"/>
</dbReference>
<accession>A0A7D9DJE0</accession>
<keyword evidence="6" id="KW-0807">Transducer</keyword>
<evidence type="ECO:0000256" key="4">
    <source>
        <dbReference type="ARBA" id="ARBA00023170"/>
    </source>
</evidence>
<evidence type="ECO:0000256" key="3">
    <source>
        <dbReference type="ARBA" id="ARBA00023040"/>
    </source>
</evidence>
<reference evidence="7" key="1">
    <citation type="submission" date="2020-04" db="EMBL/GenBank/DDBJ databases">
        <authorList>
            <person name="Alioto T."/>
            <person name="Alioto T."/>
            <person name="Gomez Garrido J."/>
        </authorList>
    </citation>
    <scope>NUCLEOTIDE SEQUENCE</scope>
    <source>
        <strain evidence="7">A484AB</strain>
    </source>
</reference>
<evidence type="ECO:0000256" key="1">
    <source>
        <dbReference type="ARBA" id="ARBA00004651"/>
    </source>
</evidence>
<comment type="subcellular location">
    <subcellularLocation>
        <location evidence="1">Cell membrane</location>
        <topology evidence="1">Multi-pass membrane protein</topology>
    </subcellularLocation>
</comment>
<dbReference type="PANTHER" id="PTHR24246:SF27">
    <property type="entry name" value="ADENOSINE RECEPTOR, ISOFORM A"/>
    <property type="match status" value="1"/>
</dbReference>
<dbReference type="Gene3D" id="1.20.1070.10">
    <property type="entry name" value="Rhodopsin 7-helix transmembrane proteins"/>
    <property type="match status" value="1"/>
</dbReference>
<evidence type="ECO:0000313" key="8">
    <source>
        <dbReference type="Proteomes" id="UP001152795"/>
    </source>
</evidence>
<evidence type="ECO:0000313" key="7">
    <source>
        <dbReference type="EMBL" id="CAB3987394.1"/>
    </source>
</evidence>
<sequence length="308" mass="35551">MNVLYPSFALLFGFLSVLTNGLSCLVFYRNLTLTFGSPIIYYFVTLTCMYFVKGIVTVCWSVSALFKSGDEQLFFKIGRYAYWTTALSLFLTLLAMVVERYMNTCSLKRLQWLRARKKVYTYFCLIIVVFSLICGLLVAIENTGHYVEFFICVVAEIAFTLTIFFYVRLWLKQRSHDEETTRREAAIHITSRCKSQFDGNKRLNVIVLCYVIATLVTVLPFFVAFQAKLVYILFHENSDSNGHLMKLLEIYPMFTCLNYGLTPLFYLFVLPRYRKSLLMLLTCRDARQVALAGNAHDSEETTSCADLV</sequence>
<protein>
    <submittedName>
        <fullName evidence="7">Uncharacterized protein</fullName>
    </submittedName>
</protein>
<gene>
    <name evidence="7" type="ORF">PACLA_8A016106</name>
</gene>
<comment type="caution">
    <text evidence="7">The sequence shown here is derived from an EMBL/GenBank/DDBJ whole genome shotgun (WGS) entry which is preliminary data.</text>
</comment>